<dbReference type="Proteomes" id="UP001139344">
    <property type="component" value="Unassembled WGS sequence"/>
</dbReference>
<accession>A0A9X1UVQ7</accession>
<evidence type="ECO:0000313" key="3">
    <source>
        <dbReference type="Proteomes" id="UP001139344"/>
    </source>
</evidence>
<name>A0A9X1UVQ7_9FLAO</name>
<feature type="signal peptide" evidence="1">
    <location>
        <begin position="1"/>
        <end position="18"/>
    </location>
</feature>
<proteinExistence type="predicted"/>
<protein>
    <recommendedName>
        <fullName evidence="4">GOLD domain-containing protein</fullName>
    </recommendedName>
</protein>
<reference evidence="2" key="1">
    <citation type="submission" date="2021-12" db="EMBL/GenBank/DDBJ databases">
        <title>Description of Gramella crocea sp. nov., a new bacterium isolated from activated sludge.</title>
        <authorList>
            <person name="Zhang X."/>
        </authorList>
    </citation>
    <scope>NUCLEOTIDE SEQUENCE</scope>
    <source>
        <strain evidence="2">YB25</strain>
    </source>
</reference>
<keyword evidence="1" id="KW-0732">Signal</keyword>
<keyword evidence="3" id="KW-1185">Reference proteome</keyword>
<dbReference type="AlphaFoldDB" id="A0A9X1UVQ7"/>
<dbReference type="EMBL" id="JAJSON010000016">
    <property type="protein sequence ID" value="MCG9971247.1"/>
    <property type="molecule type" value="Genomic_DNA"/>
</dbReference>
<comment type="caution">
    <text evidence="2">The sequence shown here is derived from an EMBL/GenBank/DDBJ whole genome shotgun (WGS) entry which is preliminary data.</text>
</comment>
<evidence type="ECO:0000313" key="2">
    <source>
        <dbReference type="EMBL" id="MCG9971247.1"/>
    </source>
</evidence>
<organism evidence="2 3">
    <name type="scientific">Christiangramia crocea</name>
    <dbReference type="NCBI Taxonomy" id="2904124"/>
    <lineage>
        <taxon>Bacteria</taxon>
        <taxon>Pseudomonadati</taxon>
        <taxon>Bacteroidota</taxon>
        <taxon>Flavobacteriia</taxon>
        <taxon>Flavobacteriales</taxon>
        <taxon>Flavobacteriaceae</taxon>
        <taxon>Christiangramia</taxon>
    </lineage>
</organism>
<evidence type="ECO:0008006" key="4">
    <source>
        <dbReference type="Google" id="ProtNLM"/>
    </source>
</evidence>
<feature type="chain" id="PRO_5040726885" description="GOLD domain-containing protein" evidence="1">
    <location>
        <begin position="19"/>
        <end position="133"/>
    </location>
</feature>
<sequence>MRAYINLLFAILFTLLNASCNDDDVEVDCITGEVAVINEVEAPETAKVGEVVSIDVTFSMKNTCGSFAKFKESSTEEGKIIEVLVDYFGCTCGQAIIEDTKTYEFTPESTGVYEFNFRSSTTELITINIQVTE</sequence>
<evidence type="ECO:0000256" key="1">
    <source>
        <dbReference type="SAM" id="SignalP"/>
    </source>
</evidence>
<gene>
    <name evidence="2" type="ORF">LU635_06315</name>
</gene>